<organism evidence="2 3">
    <name type="scientific">Ancylobacter crimeensis</name>
    <dbReference type="NCBI Taxonomy" id="2579147"/>
    <lineage>
        <taxon>Bacteria</taxon>
        <taxon>Pseudomonadati</taxon>
        <taxon>Pseudomonadota</taxon>
        <taxon>Alphaproteobacteria</taxon>
        <taxon>Hyphomicrobiales</taxon>
        <taxon>Xanthobacteraceae</taxon>
        <taxon>Ancylobacter</taxon>
    </lineage>
</organism>
<dbReference type="EMBL" id="JALKCH010000013">
    <property type="protein sequence ID" value="MCK0198642.1"/>
    <property type="molecule type" value="Genomic_DNA"/>
</dbReference>
<protein>
    <submittedName>
        <fullName evidence="2">Uncharacterized protein</fullName>
    </submittedName>
</protein>
<reference evidence="2 3" key="1">
    <citation type="submission" date="2022-04" db="EMBL/GenBank/DDBJ databases">
        <authorList>
            <person name="Grouzdev D.S."/>
            <person name="Pantiukh K.S."/>
            <person name="Krutkina M.S."/>
        </authorList>
    </citation>
    <scope>NUCLEOTIDE SEQUENCE [LARGE SCALE GENOMIC DNA]</scope>
    <source>
        <strain evidence="2 3">6x-1</strain>
    </source>
</reference>
<gene>
    <name evidence="2" type="ORF">MWN34_17225</name>
</gene>
<evidence type="ECO:0000313" key="3">
    <source>
        <dbReference type="Proteomes" id="UP001203284"/>
    </source>
</evidence>
<dbReference type="RefSeq" id="WP_247030540.1">
    <property type="nucleotide sequence ID" value="NZ_JALKCH010000013.1"/>
</dbReference>
<dbReference type="Proteomes" id="UP001203284">
    <property type="component" value="Unassembled WGS sequence"/>
</dbReference>
<feature type="region of interest" description="Disordered" evidence="1">
    <location>
        <begin position="1"/>
        <end position="60"/>
    </location>
</feature>
<accession>A0ABT0DFA2</accession>
<evidence type="ECO:0000256" key="1">
    <source>
        <dbReference type="SAM" id="MobiDB-lite"/>
    </source>
</evidence>
<name>A0ABT0DFA2_9HYPH</name>
<sequence length="60" mass="6426">MSMDDDQTAREKAERLAAALRENLRRRKAQARGRAAAPASSPDDTGEAADSPSGMPREQG</sequence>
<evidence type="ECO:0000313" key="2">
    <source>
        <dbReference type="EMBL" id="MCK0198642.1"/>
    </source>
</evidence>
<proteinExistence type="predicted"/>
<keyword evidence="3" id="KW-1185">Reference proteome</keyword>
<comment type="caution">
    <text evidence="2">The sequence shown here is derived from an EMBL/GenBank/DDBJ whole genome shotgun (WGS) entry which is preliminary data.</text>
</comment>